<accession>A0ABR2K2Q3</accession>
<reference evidence="2 3" key="1">
    <citation type="submission" date="2024-04" db="EMBL/GenBank/DDBJ databases">
        <title>Tritrichomonas musculus Genome.</title>
        <authorList>
            <person name="Alves-Ferreira E."/>
            <person name="Grigg M."/>
            <person name="Lorenzi H."/>
            <person name="Galac M."/>
        </authorList>
    </citation>
    <scope>NUCLEOTIDE SEQUENCE [LARGE SCALE GENOMIC DNA]</scope>
    <source>
        <strain evidence="2 3">EAF2021</strain>
    </source>
</reference>
<evidence type="ECO:0000313" key="3">
    <source>
        <dbReference type="Proteomes" id="UP001470230"/>
    </source>
</evidence>
<dbReference type="Gene3D" id="1.10.510.10">
    <property type="entry name" value="Transferase(Phosphotransferase) domain 1"/>
    <property type="match status" value="1"/>
</dbReference>
<dbReference type="SUPFAM" id="SSF56112">
    <property type="entry name" value="Protein kinase-like (PK-like)"/>
    <property type="match status" value="1"/>
</dbReference>
<organism evidence="2 3">
    <name type="scientific">Tritrichomonas musculus</name>
    <dbReference type="NCBI Taxonomy" id="1915356"/>
    <lineage>
        <taxon>Eukaryota</taxon>
        <taxon>Metamonada</taxon>
        <taxon>Parabasalia</taxon>
        <taxon>Tritrichomonadida</taxon>
        <taxon>Tritrichomonadidae</taxon>
        <taxon>Tritrichomonas</taxon>
    </lineage>
</organism>
<keyword evidence="3" id="KW-1185">Reference proteome</keyword>
<dbReference type="CDD" id="cd00180">
    <property type="entry name" value="PKc"/>
    <property type="match status" value="1"/>
</dbReference>
<gene>
    <name evidence="2" type="ORF">M9Y10_040795</name>
</gene>
<evidence type="ECO:0000259" key="1">
    <source>
        <dbReference type="PROSITE" id="PS50011"/>
    </source>
</evidence>
<dbReference type="PANTHER" id="PTHR44167">
    <property type="entry name" value="OVARIAN-SPECIFIC SERINE/THREONINE-PROTEIN KINASE LOK-RELATED"/>
    <property type="match status" value="1"/>
</dbReference>
<dbReference type="EMBL" id="JAPFFF010000007">
    <property type="protein sequence ID" value="KAK8885349.1"/>
    <property type="molecule type" value="Genomic_DNA"/>
</dbReference>
<dbReference type="Pfam" id="PF00069">
    <property type="entry name" value="Pkinase"/>
    <property type="match status" value="1"/>
</dbReference>
<name>A0ABR2K2Q3_9EUKA</name>
<dbReference type="PANTHER" id="PTHR44167:SF24">
    <property type="entry name" value="SERINE_THREONINE-PROTEIN KINASE CHK2"/>
    <property type="match status" value="1"/>
</dbReference>
<dbReference type="InterPro" id="IPR011009">
    <property type="entry name" value="Kinase-like_dom_sf"/>
</dbReference>
<comment type="caution">
    <text evidence="2">The sequence shown here is derived from an EMBL/GenBank/DDBJ whole genome shotgun (WGS) entry which is preliminary data.</text>
</comment>
<protein>
    <recommendedName>
        <fullName evidence="1">Protein kinase domain-containing protein</fullName>
    </recommendedName>
</protein>
<dbReference type="InterPro" id="IPR000719">
    <property type="entry name" value="Prot_kinase_dom"/>
</dbReference>
<proteinExistence type="predicted"/>
<dbReference type="Proteomes" id="UP001470230">
    <property type="component" value="Unassembled WGS sequence"/>
</dbReference>
<dbReference type="PROSITE" id="PS50011">
    <property type="entry name" value="PROTEIN_KINASE_DOM"/>
    <property type="match status" value="1"/>
</dbReference>
<sequence>MEHFIQDEEENIKNQRLTLLATLSYNDSVAVYYAIDQNTGKKLTVKFVQKNKYPNFPQFLNGLEILRRMNHKDILRVYDAIHLSENVFLVKLENYQFNDLRSYLHEDREPLLEAAATYIMYQISCAVSHLHRAGIVHNNLRTSNVLIKNLMTDENYQMKVCLTGFSLSHYENEDFVSQEDPYIAPEIVKSQRGTLQSDIFSLGILFYEIITGTTPADYMEYNKINDPFEGEIWGLRVLIRNLIKKMLEVDPARRPTAEQILNDEVFNFIRDGRQKTETELDTAGALDECFIDMALNDALPYIEDEDKF</sequence>
<evidence type="ECO:0000313" key="2">
    <source>
        <dbReference type="EMBL" id="KAK8885349.1"/>
    </source>
</evidence>
<feature type="domain" description="Protein kinase" evidence="1">
    <location>
        <begin position="17"/>
        <end position="266"/>
    </location>
</feature>